<comment type="caution">
    <text evidence="2">The sequence shown here is derived from an EMBL/GenBank/DDBJ whole genome shotgun (WGS) entry which is preliminary data.</text>
</comment>
<feature type="region of interest" description="Disordered" evidence="1">
    <location>
        <begin position="43"/>
        <end position="75"/>
    </location>
</feature>
<dbReference type="Proteomes" id="UP000789405">
    <property type="component" value="Unassembled WGS sequence"/>
</dbReference>
<reference evidence="2" key="1">
    <citation type="submission" date="2021-06" db="EMBL/GenBank/DDBJ databases">
        <authorList>
            <person name="Kallberg Y."/>
            <person name="Tangrot J."/>
            <person name="Rosling A."/>
        </authorList>
    </citation>
    <scope>NUCLEOTIDE SEQUENCE</scope>
    <source>
        <strain evidence="2">MA453B</strain>
    </source>
</reference>
<dbReference type="EMBL" id="CAJVPY010036864">
    <property type="protein sequence ID" value="CAG8802389.1"/>
    <property type="molecule type" value="Genomic_DNA"/>
</dbReference>
<organism evidence="2 3">
    <name type="scientific">Dentiscutata erythropus</name>
    <dbReference type="NCBI Taxonomy" id="1348616"/>
    <lineage>
        <taxon>Eukaryota</taxon>
        <taxon>Fungi</taxon>
        <taxon>Fungi incertae sedis</taxon>
        <taxon>Mucoromycota</taxon>
        <taxon>Glomeromycotina</taxon>
        <taxon>Glomeromycetes</taxon>
        <taxon>Diversisporales</taxon>
        <taxon>Gigasporaceae</taxon>
        <taxon>Dentiscutata</taxon>
    </lineage>
</organism>
<evidence type="ECO:0000313" key="3">
    <source>
        <dbReference type="Proteomes" id="UP000789405"/>
    </source>
</evidence>
<protein>
    <submittedName>
        <fullName evidence="2">481_t:CDS:1</fullName>
    </submittedName>
</protein>
<name>A0A9N9JXS5_9GLOM</name>
<proteinExistence type="predicted"/>
<evidence type="ECO:0000256" key="1">
    <source>
        <dbReference type="SAM" id="MobiDB-lite"/>
    </source>
</evidence>
<accession>A0A9N9JXS5</accession>
<keyword evidence="3" id="KW-1185">Reference proteome</keyword>
<gene>
    <name evidence="2" type="ORF">DERYTH_LOCUS23669</name>
</gene>
<evidence type="ECO:0000313" key="2">
    <source>
        <dbReference type="EMBL" id="CAG8802389.1"/>
    </source>
</evidence>
<dbReference type="OrthoDB" id="2480800at2759"/>
<dbReference type="AlphaFoldDB" id="A0A9N9JXS5"/>
<feature type="non-terminal residue" evidence="2">
    <location>
        <position position="1"/>
    </location>
</feature>
<feature type="non-terminal residue" evidence="2">
    <location>
        <position position="137"/>
    </location>
</feature>
<sequence length="137" mass="16394">MDRLDQIVDITDLRRYSCCSKHKRPEEFTRFYRGEEQELDTCNNCSDKRKKKSSKSNINEDFETSEISNQFDYQDESNDLEDSVLYELNELEELVAMHFANEESQEIKFLNTFEFEDKLIDNSQVLNDNIEVKIRKL</sequence>